<dbReference type="EMBL" id="CAJNOQ010015170">
    <property type="protein sequence ID" value="CAF1356650.1"/>
    <property type="molecule type" value="Genomic_DNA"/>
</dbReference>
<dbReference type="EMBL" id="CAJNOK010028144">
    <property type="protein sequence ID" value="CAF1430892.1"/>
    <property type="molecule type" value="Genomic_DNA"/>
</dbReference>
<protein>
    <submittedName>
        <fullName evidence="1">Uncharacterized protein</fullName>
    </submittedName>
</protein>
<name>A0A815HV28_9BILA</name>
<dbReference type="Proteomes" id="UP000682733">
    <property type="component" value="Unassembled WGS sequence"/>
</dbReference>
<evidence type="ECO:0000313" key="2">
    <source>
        <dbReference type="EMBL" id="CAF1430892.1"/>
    </source>
</evidence>
<organism evidence="1 5">
    <name type="scientific">Didymodactylos carnosus</name>
    <dbReference type="NCBI Taxonomy" id="1234261"/>
    <lineage>
        <taxon>Eukaryota</taxon>
        <taxon>Metazoa</taxon>
        <taxon>Spiralia</taxon>
        <taxon>Gnathifera</taxon>
        <taxon>Rotifera</taxon>
        <taxon>Eurotatoria</taxon>
        <taxon>Bdelloidea</taxon>
        <taxon>Philodinida</taxon>
        <taxon>Philodinidae</taxon>
        <taxon>Didymodactylos</taxon>
    </lineage>
</organism>
<comment type="caution">
    <text evidence="1">The sequence shown here is derived from an EMBL/GenBank/DDBJ whole genome shotgun (WGS) entry which is preliminary data.</text>
</comment>
<accession>A0A815HV28</accession>
<dbReference type="EMBL" id="CAJOBC010067310">
    <property type="protein sequence ID" value="CAF4230825.1"/>
    <property type="molecule type" value="Genomic_DNA"/>
</dbReference>
<reference evidence="1" key="1">
    <citation type="submission" date="2021-02" db="EMBL/GenBank/DDBJ databases">
        <authorList>
            <person name="Nowell W R."/>
        </authorList>
    </citation>
    <scope>NUCLEOTIDE SEQUENCE</scope>
</reference>
<dbReference type="Proteomes" id="UP000681722">
    <property type="component" value="Unassembled WGS sequence"/>
</dbReference>
<dbReference type="Proteomes" id="UP000677228">
    <property type="component" value="Unassembled WGS sequence"/>
</dbReference>
<keyword evidence="5" id="KW-1185">Reference proteome</keyword>
<evidence type="ECO:0000313" key="1">
    <source>
        <dbReference type="EMBL" id="CAF1356650.1"/>
    </source>
</evidence>
<dbReference type="AlphaFoldDB" id="A0A815HV28"/>
<dbReference type="Proteomes" id="UP000663829">
    <property type="component" value="Unassembled WGS sequence"/>
</dbReference>
<evidence type="ECO:0000313" key="5">
    <source>
        <dbReference type="Proteomes" id="UP000663829"/>
    </source>
</evidence>
<dbReference type="EMBL" id="CAJOBA010049925">
    <property type="protein sequence ID" value="CAF4228995.1"/>
    <property type="molecule type" value="Genomic_DNA"/>
</dbReference>
<evidence type="ECO:0000313" key="3">
    <source>
        <dbReference type="EMBL" id="CAF4228995.1"/>
    </source>
</evidence>
<proteinExistence type="predicted"/>
<sequence length="143" mass="16523">MFRLLGSVIKDMQKKRLGVIYAAQCSSITSIKLDDHHINRVFSTINYPYLQSITVINIPRKGGQYLSYMELFKLLLTFKIDINIYNYLADVDNQLLQGICCTTLQNDCKIETLSSTNRPIFIINDSIRPCHSVKFLRIVLQLF</sequence>
<evidence type="ECO:0000313" key="4">
    <source>
        <dbReference type="EMBL" id="CAF4230825.1"/>
    </source>
</evidence>
<gene>
    <name evidence="1" type="ORF">GPM918_LOCUS31172</name>
    <name evidence="2" type="ORF">OVA965_LOCUS34039</name>
    <name evidence="4" type="ORF">SRO942_LOCUS31806</name>
    <name evidence="3" type="ORF">TMI583_LOCUS34948</name>
</gene>